<dbReference type="GO" id="GO:0005524">
    <property type="term" value="F:ATP binding"/>
    <property type="evidence" value="ECO:0007669"/>
    <property type="project" value="UniProtKB-KW"/>
</dbReference>
<dbReference type="EC" id="2.7.1.156" evidence="8"/>
<evidence type="ECO:0000256" key="11">
    <source>
        <dbReference type="ARBA" id="ARBA00022679"/>
    </source>
</evidence>
<comment type="caution">
    <text evidence="20">The sequence shown here is derived from an EMBL/GenBank/DDBJ whole genome shotgun (WGS) entry which is preliminary data.</text>
</comment>
<evidence type="ECO:0000313" key="20">
    <source>
        <dbReference type="EMBL" id="PYZ92313.1"/>
    </source>
</evidence>
<reference evidence="20 21" key="1">
    <citation type="submission" date="2017-10" db="EMBL/GenBank/DDBJ databases">
        <title>Bacillus sp. nov., a halophilic bacterium isolated from a Keqin Lake.</title>
        <authorList>
            <person name="Wang H."/>
        </authorList>
    </citation>
    <scope>NUCLEOTIDE SEQUENCE [LARGE SCALE GENOMIC DNA]</scope>
    <source>
        <strain evidence="20 21">KQ-12</strain>
    </source>
</reference>
<dbReference type="InterPro" id="IPR003203">
    <property type="entry name" value="CobU/CobP"/>
</dbReference>
<evidence type="ECO:0000256" key="17">
    <source>
        <dbReference type="ARBA" id="ARBA00030571"/>
    </source>
</evidence>
<sequence length="183" mass="20625">MIMFVSGGARSGKSRFAEDMALTHYHRGRTSKQLIYVATALRTDKEMEDRISTHRVDRSSIWETVEEPFHIVKVCKESGFGDVILVDCLTIWLSNMMYGKLEYSLPQLIEMIDSCILIAEEKRQTLIFVSNDVNEGEIASGGHSAVLDYIYALERIHQHVVTRVDEAVQVIAGIPVYWKGGGS</sequence>
<evidence type="ECO:0000256" key="6">
    <source>
        <dbReference type="ARBA" id="ARBA00005159"/>
    </source>
</evidence>
<keyword evidence="11" id="KW-0808">Transferase</keyword>
<dbReference type="GO" id="GO:0043752">
    <property type="term" value="F:adenosylcobinamide kinase activity"/>
    <property type="evidence" value="ECO:0007669"/>
    <property type="project" value="UniProtKB-EC"/>
</dbReference>
<feature type="binding site" evidence="19">
    <location>
        <position position="87"/>
    </location>
    <ligand>
        <name>GTP</name>
        <dbReference type="ChEBI" id="CHEBI:37565"/>
    </ligand>
</feature>
<evidence type="ECO:0000256" key="12">
    <source>
        <dbReference type="ARBA" id="ARBA00022741"/>
    </source>
</evidence>
<evidence type="ECO:0000256" key="16">
    <source>
        <dbReference type="ARBA" id="ARBA00029570"/>
    </source>
</evidence>
<comment type="catalytic activity">
    <reaction evidence="3">
        <text>adenosylcob(III)inamide + GTP = adenosylcob(III)inamide phosphate + GDP + H(+)</text>
        <dbReference type="Rhea" id="RHEA:15765"/>
        <dbReference type="ChEBI" id="CHEBI:2480"/>
        <dbReference type="ChEBI" id="CHEBI:15378"/>
        <dbReference type="ChEBI" id="CHEBI:37565"/>
        <dbReference type="ChEBI" id="CHEBI:58189"/>
        <dbReference type="ChEBI" id="CHEBI:58502"/>
        <dbReference type="EC" id="2.7.1.156"/>
    </reaction>
</comment>
<dbReference type="PANTHER" id="PTHR34848:SF1">
    <property type="entry name" value="BIFUNCTIONAL ADENOSYLCOBALAMIN BIOSYNTHESIS PROTEIN COBU"/>
    <property type="match status" value="1"/>
</dbReference>
<dbReference type="EC" id="2.7.7.62" evidence="9"/>
<dbReference type="EMBL" id="PDOD01000004">
    <property type="protein sequence ID" value="PYZ92313.1"/>
    <property type="molecule type" value="Genomic_DNA"/>
</dbReference>
<dbReference type="AlphaFoldDB" id="A0A323TI46"/>
<keyword evidence="10" id="KW-0169">Cobalamin biosynthesis</keyword>
<dbReference type="UniPathway" id="UPA00148">
    <property type="reaction ID" value="UER00236"/>
</dbReference>
<dbReference type="Pfam" id="PF02283">
    <property type="entry name" value="CobU"/>
    <property type="match status" value="1"/>
</dbReference>
<evidence type="ECO:0000256" key="9">
    <source>
        <dbReference type="ARBA" id="ARBA00012523"/>
    </source>
</evidence>
<evidence type="ECO:0000256" key="13">
    <source>
        <dbReference type="ARBA" id="ARBA00022777"/>
    </source>
</evidence>
<evidence type="ECO:0000256" key="7">
    <source>
        <dbReference type="ARBA" id="ARBA00007490"/>
    </source>
</evidence>
<feature type="binding site" evidence="19">
    <location>
        <position position="66"/>
    </location>
    <ligand>
        <name>GTP</name>
        <dbReference type="ChEBI" id="CHEBI:37565"/>
    </ligand>
</feature>
<dbReference type="OrthoDB" id="9799422at2"/>
<evidence type="ECO:0000256" key="1">
    <source>
        <dbReference type="ARBA" id="ARBA00000312"/>
    </source>
</evidence>
<dbReference type="RefSeq" id="WP_110610846.1">
    <property type="nucleotide sequence ID" value="NZ_PDOD01000004.1"/>
</dbReference>
<evidence type="ECO:0000256" key="8">
    <source>
        <dbReference type="ARBA" id="ARBA00012016"/>
    </source>
</evidence>
<dbReference type="CDD" id="cd00544">
    <property type="entry name" value="CobU"/>
    <property type="match status" value="1"/>
</dbReference>
<evidence type="ECO:0000256" key="14">
    <source>
        <dbReference type="ARBA" id="ARBA00022840"/>
    </source>
</evidence>
<keyword evidence="12 19" id="KW-0547">Nucleotide-binding</keyword>
<evidence type="ECO:0000256" key="4">
    <source>
        <dbReference type="ARBA" id="ARBA00003889"/>
    </source>
</evidence>
<evidence type="ECO:0000256" key="3">
    <source>
        <dbReference type="ARBA" id="ARBA00001522"/>
    </source>
</evidence>
<proteinExistence type="inferred from homology"/>
<keyword evidence="15 19" id="KW-0342">GTP-binding</keyword>
<keyword evidence="21" id="KW-1185">Reference proteome</keyword>
<dbReference type="PANTHER" id="PTHR34848">
    <property type="match status" value="1"/>
</dbReference>
<dbReference type="GO" id="GO:0009236">
    <property type="term" value="P:cobalamin biosynthetic process"/>
    <property type="evidence" value="ECO:0007669"/>
    <property type="project" value="UniProtKB-UniPathway"/>
</dbReference>
<dbReference type="InterPro" id="IPR027417">
    <property type="entry name" value="P-loop_NTPase"/>
</dbReference>
<evidence type="ECO:0000256" key="19">
    <source>
        <dbReference type="PIRSR" id="PIRSR006135-2"/>
    </source>
</evidence>
<comment type="catalytic activity">
    <reaction evidence="2">
        <text>adenosylcob(III)inamide phosphate + GTP + H(+) = adenosylcob(III)inamide-GDP + diphosphate</text>
        <dbReference type="Rhea" id="RHEA:22712"/>
        <dbReference type="ChEBI" id="CHEBI:15378"/>
        <dbReference type="ChEBI" id="CHEBI:33019"/>
        <dbReference type="ChEBI" id="CHEBI:37565"/>
        <dbReference type="ChEBI" id="CHEBI:58502"/>
        <dbReference type="ChEBI" id="CHEBI:60487"/>
        <dbReference type="EC" id="2.7.7.62"/>
    </reaction>
</comment>
<dbReference type="SUPFAM" id="SSF52540">
    <property type="entry name" value="P-loop containing nucleoside triphosphate hydrolases"/>
    <property type="match status" value="1"/>
</dbReference>
<dbReference type="GO" id="GO:0005525">
    <property type="term" value="F:GTP binding"/>
    <property type="evidence" value="ECO:0007669"/>
    <property type="project" value="UniProtKB-KW"/>
</dbReference>
<feature type="binding site" evidence="19">
    <location>
        <begin position="7"/>
        <end position="14"/>
    </location>
    <ligand>
        <name>GTP</name>
        <dbReference type="ChEBI" id="CHEBI:37565"/>
    </ligand>
</feature>
<evidence type="ECO:0000256" key="18">
    <source>
        <dbReference type="PIRSR" id="PIRSR006135-1"/>
    </source>
</evidence>
<name>A0A323TI46_9BACI</name>
<accession>A0A323TI46</accession>
<evidence type="ECO:0000256" key="2">
    <source>
        <dbReference type="ARBA" id="ARBA00000711"/>
    </source>
</evidence>
<comment type="pathway">
    <text evidence="5">Cofactor biosynthesis; adenosylcobalamin biosynthesis; adenosylcobalamin from cob(II)yrinate a,c-diamide: step 6/7.</text>
</comment>
<evidence type="ECO:0000256" key="10">
    <source>
        <dbReference type="ARBA" id="ARBA00022573"/>
    </source>
</evidence>
<keyword evidence="13" id="KW-0418">Kinase</keyword>
<dbReference type="Proteomes" id="UP000248214">
    <property type="component" value="Unassembled WGS sequence"/>
</dbReference>
<comment type="catalytic activity">
    <reaction evidence="1">
        <text>adenosylcob(III)inamide + ATP = adenosylcob(III)inamide phosphate + ADP + H(+)</text>
        <dbReference type="Rhea" id="RHEA:15769"/>
        <dbReference type="ChEBI" id="CHEBI:2480"/>
        <dbReference type="ChEBI" id="CHEBI:15378"/>
        <dbReference type="ChEBI" id="CHEBI:30616"/>
        <dbReference type="ChEBI" id="CHEBI:58502"/>
        <dbReference type="ChEBI" id="CHEBI:456216"/>
        <dbReference type="EC" id="2.7.1.156"/>
    </reaction>
</comment>
<comment type="similarity">
    <text evidence="7">Belongs to the CobU/CobP family.</text>
</comment>
<organism evidence="20 21">
    <name type="scientific">Salipaludibacillus keqinensis</name>
    <dbReference type="NCBI Taxonomy" id="2045207"/>
    <lineage>
        <taxon>Bacteria</taxon>
        <taxon>Bacillati</taxon>
        <taxon>Bacillota</taxon>
        <taxon>Bacilli</taxon>
        <taxon>Bacillales</taxon>
        <taxon>Bacillaceae</taxon>
    </lineage>
</organism>
<keyword evidence="14" id="KW-0067">ATP-binding</keyword>
<comment type="pathway">
    <text evidence="6">Cofactor biosynthesis; adenosylcobalamin biosynthesis; adenosylcobalamin from cob(II)yrinate a,c-diamide: step 5/7.</text>
</comment>
<gene>
    <name evidence="20" type="ORF">CR194_15885</name>
</gene>
<dbReference type="PIRSF" id="PIRSF006135">
    <property type="entry name" value="CobU"/>
    <property type="match status" value="1"/>
</dbReference>
<feature type="active site" description="GMP-histidine intermediate" evidence="18">
    <location>
        <position position="54"/>
    </location>
</feature>
<dbReference type="Gene3D" id="3.40.50.300">
    <property type="entry name" value="P-loop containing nucleotide triphosphate hydrolases"/>
    <property type="match status" value="1"/>
</dbReference>
<feature type="binding site" evidence="19">
    <location>
        <begin position="55"/>
        <end position="58"/>
    </location>
    <ligand>
        <name>GTP</name>
        <dbReference type="ChEBI" id="CHEBI:37565"/>
    </ligand>
</feature>
<dbReference type="GO" id="GO:0008820">
    <property type="term" value="F:cobinamide phosphate guanylyltransferase activity"/>
    <property type="evidence" value="ECO:0007669"/>
    <property type="project" value="UniProtKB-EC"/>
</dbReference>
<evidence type="ECO:0000256" key="15">
    <source>
        <dbReference type="ARBA" id="ARBA00023134"/>
    </source>
</evidence>
<evidence type="ECO:0000313" key="21">
    <source>
        <dbReference type="Proteomes" id="UP000248214"/>
    </source>
</evidence>
<feature type="binding site" evidence="19">
    <location>
        <begin position="38"/>
        <end position="40"/>
    </location>
    <ligand>
        <name>GTP</name>
        <dbReference type="ChEBI" id="CHEBI:37565"/>
    </ligand>
</feature>
<protein>
    <recommendedName>
        <fullName evidence="16">Adenosylcobinamide kinase</fullName>
        <ecNumber evidence="8">2.7.1.156</ecNumber>
        <ecNumber evidence="9">2.7.7.62</ecNumber>
    </recommendedName>
    <alternativeName>
        <fullName evidence="17">Adenosylcobinamide-phosphate guanylyltransferase</fullName>
    </alternativeName>
</protein>
<evidence type="ECO:0000256" key="5">
    <source>
        <dbReference type="ARBA" id="ARBA00004692"/>
    </source>
</evidence>
<comment type="function">
    <text evidence="4">Catalyzes ATP-dependent phosphorylation of adenosylcobinamide and addition of GMP to adenosylcobinamide phosphate.</text>
</comment>